<dbReference type="InterPro" id="IPR013538">
    <property type="entry name" value="ASHA1/2-like_C"/>
</dbReference>
<keyword evidence="4" id="KW-1185">Reference proteome</keyword>
<reference evidence="3 4" key="1">
    <citation type="submission" date="2018-03" db="EMBL/GenBank/DDBJ databases">
        <title>Adhaeribacter sp. HMF7605 Genome sequencing and assembly.</title>
        <authorList>
            <person name="Kang H."/>
            <person name="Kang J."/>
            <person name="Cha I."/>
            <person name="Kim H."/>
            <person name="Joh K."/>
        </authorList>
    </citation>
    <scope>NUCLEOTIDE SEQUENCE [LARGE SCALE GENOMIC DNA]</scope>
    <source>
        <strain evidence="3 4">HMF7605</strain>
    </source>
</reference>
<comment type="caution">
    <text evidence="3">The sequence shown here is derived from an EMBL/GenBank/DDBJ whole genome shotgun (WGS) entry which is preliminary data.</text>
</comment>
<dbReference type="CDD" id="cd08894">
    <property type="entry name" value="SRPBCC_CalC_Aha1-like_1"/>
    <property type="match status" value="1"/>
</dbReference>
<name>A0A2T2YH14_9BACT</name>
<feature type="domain" description="Activator of Hsp90 ATPase homologue 1/2-like C-terminal" evidence="2">
    <location>
        <begin position="18"/>
        <end position="145"/>
    </location>
</feature>
<accession>A0A2T2YH14</accession>
<dbReference type="InterPro" id="IPR023393">
    <property type="entry name" value="START-like_dom_sf"/>
</dbReference>
<evidence type="ECO:0000313" key="3">
    <source>
        <dbReference type="EMBL" id="PSR54758.1"/>
    </source>
</evidence>
<dbReference type="EMBL" id="PYFT01000001">
    <property type="protein sequence ID" value="PSR54758.1"/>
    <property type="molecule type" value="Genomic_DNA"/>
</dbReference>
<evidence type="ECO:0000256" key="1">
    <source>
        <dbReference type="ARBA" id="ARBA00006817"/>
    </source>
</evidence>
<organism evidence="3 4">
    <name type="scientific">Adhaeribacter arboris</name>
    <dbReference type="NCBI Taxonomy" id="2072846"/>
    <lineage>
        <taxon>Bacteria</taxon>
        <taxon>Pseudomonadati</taxon>
        <taxon>Bacteroidota</taxon>
        <taxon>Cytophagia</taxon>
        <taxon>Cytophagales</taxon>
        <taxon>Hymenobacteraceae</taxon>
        <taxon>Adhaeribacter</taxon>
    </lineage>
</organism>
<dbReference type="Proteomes" id="UP000240357">
    <property type="component" value="Unassembled WGS sequence"/>
</dbReference>
<comment type="similarity">
    <text evidence="1">Belongs to the AHA1 family.</text>
</comment>
<dbReference type="AlphaFoldDB" id="A0A2T2YH14"/>
<protein>
    <submittedName>
        <fullName evidence="3">ATPase</fullName>
    </submittedName>
</protein>
<dbReference type="SUPFAM" id="SSF55961">
    <property type="entry name" value="Bet v1-like"/>
    <property type="match status" value="1"/>
</dbReference>
<evidence type="ECO:0000313" key="4">
    <source>
        <dbReference type="Proteomes" id="UP000240357"/>
    </source>
</evidence>
<dbReference type="RefSeq" id="WP_106930726.1">
    <property type="nucleotide sequence ID" value="NZ_PYFT01000001.1"/>
</dbReference>
<sequence length="152" mass="18089">MIASPKPDQEIVTVRALDFPKERVYTAWSNPDQLKVWWGPNGFSNTFEIFDFRPGGRWKFVMHGPEKGNYKNECEFIQIDEPNLIYWKRLTQPLFHVGATFEEMESERTRVTFRMIFDSVEECNKIKRFALEKNEENFDKLNNLLKTLYPGK</sequence>
<dbReference type="OrthoDB" id="384974at2"/>
<evidence type="ECO:0000259" key="2">
    <source>
        <dbReference type="Pfam" id="PF08327"/>
    </source>
</evidence>
<proteinExistence type="inferred from homology"/>
<dbReference type="Pfam" id="PF08327">
    <property type="entry name" value="AHSA1"/>
    <property type="match status" value="1"/>
</dbReference>
<dbReference type="Gene3D" id="3.30.530.20">
    <property type="match status" value="1"/>
</dbReference>
<gene>
    <name evidence="3" type="ORF">AHMF7605_15220</name>
</gene>